<dbReference type="GO" id="GO:0009089">
    <property type="term" value="P:lysine biosynthetic process via diaminopimelate"/>
    <property type="evidence" value="ECO:0007669"/>
    <property type="project" value="InterPro"/>
</dbReference>
<dbReference type="PANTHER" id="PTHR21499">
    <property type="entry name" value="ASPARTATE KINASE"/>
    <property type="match status" value="1"/>
</dbReference>
<dbReference type="GO" id="GO:0004072">
    <property type="term" value="F:aspartate kinase activity"/>
    <property type="evidence" value="ECO:0007669"/>
    <property type="project" value="UniProtKB-EC"/>
</dbReference>
<accession>A0A1E3PIE6</accession>
<name>A0A1E3PIE6_9ASCO</name>
<dbReference type="InterPro" id="IPR036393">
    <property type="entry name" value="AceGlu_kinase-like_sf"/>
</dbReference>
<dbReference type="GO" id="GO:0009088">
    <property type="term" value="P:threonine biosynthetic process"/>
    <property type="evidence" value="ECO:0007669"/>
    <property type="project" value="UniProtKB-KW"/>
</dbReference>
<evidence type="ECO:0000256" key="1">
    <source>
        <dbReference type="ARBA" id="ARBA00004986"/>
    </source>
</evidence>
<keyword evidence="5" id="KW-0028">Amino-acid biosynthesis</keyword>
<dbReference type="InterPro" id="IPR018042">
    <property type="entry name" value="Aspartate_kinase_CS"/>
</dbReference>
<comment type="pathway">
    <text evidence="1">Amino-acid biosynthesis; L-methionine biosynthesis via de novo pathway; L-homoserine from L-aspartate: step 1/3.</text>
</comment>
<dbReference type="NCBIfam" id="TIGR00657">
    <property type="entry name" value="asp_kinases"/>
    <property type="match status" value="1"/>
</dbReference>
<dbReference type="OrthoDB" id="4323675at2759"/>
<evidence type="ECO:0000256" key="6">
    <source>
        <dbReference type="ARBA" id="ARBA00022741"/>
    </source>
</evidence>
<evidence type="ECO:0000256" key="4">
    <source>
        <dbReference type="ARBA" id="ARBA00022679"/>
    </source>
</evidence>
<comment type="catalytic activity">
    <reaction evidence="9">
        <text>L-aspartate + ATP = 4-phospho-L-aspartate + ADP</text>
        <dbReference type="Rhea" id="RHEA:23776"/>
        <dbReference type="ChEBI" id="CHEBI:29991"/>
        <dbReference type="ChEBI" id="CHEBI:30616"/>
        <dbReference type="ChEBI" id="CHEBI:57535"/>
        <dbReference type="ChEBI" id="CHEBI:456216"/>
        <dbReference type="EC" id="2.7.2.4"/>
    </reaction>
    <physiologicalReaction direction="left-to-right" evidence="9">
        <dbReference type="Rhea" id="RHEA:23777"/>
    </physiologicalReaction>
</comment>
<dbReference type="GO" id="GO:0005829">
    <property type="term" value="C:cytosol"/>
    <property type="evidence" value="ECO:0007669"/>
    <property type="project" value="TreeGrafter"/>
</dbReference>
<dbReference type="Gene3D" id="3.40.1160.10">
    <property type="entry name" value="Acetylglutamate kinase-like"/>
    <property type="match status" value="1"/>
</dbReference>
<dbReference type="PIRSF" id="PIRSF000726">
    <property type="entry name" value="Asp_kin"/>
    <property type="match status" value="1"/>
</dbReference>
<keyword evidence="4 10" id="KW-0808">Transferase</keyword>
<dbReference type="GO" id="GO:0009090">
    <property type="term" value="P:homoserine biosynthetic process"/>
    <property type="evidence" value="ECO:0007669"/>
    <property type="project" value="TreeGrafter"/>
</dbReference>
<gene>
    <name evidence="12" type="ORF">NADFUDRAFT_83616</name>
</gene>
<dbReference type="InterPro" id="IPR054352">
    <property type="entry name" value="ACT_Aspartokinase"/>
</dbReference>
<reference evidence="12 13" key="1">
    <citation type="journal article" date="2016" name="Proc. Natl. Acad. Sci. U.S.A.">
        <title>Comparative genomics of biotechnologically important yeasts.</title>
        <authorList>
            <person name="Riley R."/>
            <person name="Haridas S."/>
            <person name="Wolfe K.H."/>
            <person name="Lopes M.R."/>
            <person name="Hittinger C.T."/>
            <person name="Goeker M."/>
            <person name="Salamov A.A."/>
            <person name="Wisecaver J.H."/>
            <person name="Long T.M."/>
            <person name="Calvey C.H."/>
            <person name="Aerts A.L."/>
            <person name="Barry K.W."/>
            <person name="Choi C."/>
            <person name="Clum A."/>
            <person name="Coughlan A.Y."/>
            <person name="Deshpande S."/>
            <person name="Douglass A.P."/>
            <person name="Hanson S.J."/>
            <person name="Klenk H.-P."/>
            <person name="LaButti K.M."/>
            <person name="Lapidus A."/>
            <person name="Lindquist E.A."/>
            <person name="Lipzen A.M."/>
            <person name="Meier-Kolthoff J.P."/>
            <person name="Ohm R.A."/>
            <person name="Otillar R.P."/>
            <person name="Pangilinan J.L."/>
            <person name="Peng Y."/>
            <person name="Rokas A."/>
            <person name="Rosa C.A."/>
            <person name="Scheuner C."/>
            <person name="Sibirny A.A."/>
            <person name="Slot J.C."/>
            <person name="Stielow J.B."/>
            <person name="Sun H."/>
            <person name="Kurtzman C.P."/>
            <person name="Blackwell M."/>
            <person name="Grigoriev I.V."/>
            <person name="Jeffries T.W."/>
        </authorList>
    </citation>
    <scope>NUCLEOTIDE SEQUENCE [LARGE SCALE GENOMIC DNA]</scope>
    <source>
        <strain evidence="12 13">DSM 6958</strain>
    </source>
</reference>
<dbReference type="InterPro" id="IPR005260">
    <property type="entry name" value="Asp_kin_monofn"/>
</dbReference>
<organism evidence="12 13">
    <name type="scientific">Nadsonia fulvescens var. elongata DSM 6958</name>
    <dbReference type="NCBI Taxonomy" id="857566"/>
    <lineage>
        <taxon>Eukaryota</taxon>
        <taxon>Fungi</taxon>
        <taxon>Dikarya</taxon>
        <taxon>Ascomycota</taxon>
        <taxon>Saccharomycotina</taxon>
        <taxon>Dipodascomycetes</taxon>
        <taxon>Dipodascales</taxon>
        <taxon>Dipodascales incertae sedis</taxon>
        <taxon>Nadsonia</taxon>
    </lineage>
</organism>
<proteinExistence type="inferred from homology"/>
<dbReference type="PROSITE" id="PS00324">
    <property type="entry name" value="ASPARTOKINASE"/>
    <property type="match status" value="1"/>
</dbReference>
<evidence type="ECO:0000256" key="5">
    <source>
        <dbReference type="ARBA" id="ARBA00022697"/>
    </source>
</evidence>
<dbReference type="Gene3D" id="3.30.70.260">
    <property type="match status" value="2"/>
</dbReference>
<evidence type="ECO:0000313" key="12">
    <source>
        <dbReference type="EMBL" id="ODQ64712.1"/>
    </source>
</evidence>
<keyword evidence="13" id="KW-1185">Reference proteome</keyword>
<dbReference type="EMBL" id="KV454411">
    <property type="protein sequence ID" value="ODQ64712.1"/>
    <property type="molecule type" value="Genomic_DNA"/>
</dbReference>
<keyword evidence="6" id="KW-0547">Nucleotide-binding</keyword>
<dbReference type="Proteomes" id="UP000095009">
    <property type="component" value="Unassembled WGS sequence"/>
</dbReference>
<dbReference type="STRING" id="857566.A0A1E3PIE6"/>
<dbReference type="PANTHER" id="PTHR21499:SF59">
    <property type="entry name" value="ASPARTOKINASE"/>
    <property type="match status" value="1"/>
</dbReference>
<dbReference type="PROSITE" id="PS51671">
    <property type="entry name" value="ACT"/>
    <property type="match status" value="1"/>
</dbReference>
<dbReference type="FunFam" id="3.40.1160.10:FF:000023">
    <property type="entry name" value="Probable aspartokinase"/>
    <property type="match status" value="1"/>
</dbReference>
<dbReference type="InterPro" id="IPR045865">
    <property type="entry name" value="ACT-like_dom_sf"/>
</dbReference>
<dbReference type="EC" id="2.7.2.4" evidence="10"/>
<evidence type="ECO:0000256" key="3">
    <source>
        <dbReference type="ARBA" id="ARBA00010122"/>
    </source>
</evidence>
<comment type="similarity">
    <text evidence="3 10">Belongs to the aspartokinase family.</text>
</comment>
<sequence length="503" mass="55180">MVTNTNSPQGWIVQKFGGTSVGKFPELIVEDVVRTYSQTKNVAVVCSARSTGIKAEGTTSRLLEAADKALKNQDYAEVLDRIRSDHLKVAHDKITDVSLVKQLERDIEAEIKYVENLCQASQIIDEISCKTLDSIVSVGEKLSCLFMTALLTDRGIACQYVDLSAVLSSVYSPGGQLGMGTGTSPINFEFYKNLIQRIVFELQKCQGKIPIITGYFGIVPGGLINRLGRGYTDICAGLVAVGLNADELQIWKEVDGIFTADPRKVPKAQLLNWITPEEASELTYYGSEVIHPTTMELVVKAKIPIRIKNVANAKGHGTIVFPDNDESYSEILINRYRMNQDWVQDDPKSALPTAITTKQNIITLNVKSNKQLLSYGFLSKVFQILNKHGLVVDLISTSKVKISMAIHHNNSNHEHSLRLAVLELKLHGEVDITKNLSIISLIGKNMKKTVGLAGAMLSSLGQSGVNVEMISQGVEEINISCVIDSGKSLLALKDLHARLLESK</sequence>
<dbReference type="GO" id="GO:0005524">
    <property type="term" value="F:ATP binding"/>
    <property type="evidence" value="ECO:0007669"/>
    <property type="project" value="UniProtKB-KW"/>
</dbReference>
<evidence type="ECO:0000259" key="11">
    <source>
        <dbReference type="PROSITE" id="PS51671"/>
    </source>
</evidence>
<dbReference type="Pfam" id="PF00696">
    <property type="entry name" value="AA_kinase"/>
    <property type="match status" value="1"/>
</dbReference>
<evidence type="ECO:0000256" key="9">
    <source>
        <dbReference type="ARBA" id="ARBA00048561"/>
    </source>
</evidence>
<evidence type="ECO:0000256" key="8">
    <source>
        <dbReference type="ARBA" id="ARBA00022840"/>
    </source>
</evidence>
<dbReference type="AlphaFoldDB" id="A0A1E3PIE6"/>
<keyword evidence="7 10" id="KW-0418">Kinase</keyword>
<dbReference type="InterPro" id="IPR001341">
    <property type="entry name" value="Asp_kinase"/>
</dbReference>
<evidence type="ECO:0000256" key="2">
    <source>
        <dbReference type="ARBA" id="ARBA00005139"/>
    </source>
</evidence>
<feature type="domain" description="ACT" evidence="11">
    <location>
        <begin position="441"/>
        <end position="503"/>
    </location>
</feature>
<dbReference type="InterPro" id="IPR002912">
    <property type="entry name" value="ACT_dom"/>
</dbReference>
<comment type="pathway">
    <text evidence="2">Amino-acid biosynthesis; L-threonine biosynthesis; L-threonine from L-aspartate: step 1/5.</text>
</comment>
<evidence type="ECO:0000256" key="7">
    <source>
        <dbReference type="ARBA" id="ARBA00022777"/>
    </source>
</evidence>
<evidence type="ECO:0000256" key="10">
    <source>
        <dbReference type="RuleBase" id="RU003448"/>
    </source>
</evidence>
<keyword evidence="5" id="KW-0791">Threonine biosynthesis</keyword>
<dbReference type="InterPro" id="IPR001048">
    <property type="entry name" value="Asp/Glu/Uridylate_kinase"/>
</dbReference>
<keyword evidence="8" id="KW-0067">ATP-binding</keyword>
<protein>
    <recommendedName>
        <fullName evidence="10">Aspartokinase</fullName>
        <ecNumber evidence="10">2.7.2.4</ecNumber>
    </recommendedName>
</protein>
<dbReference type="Pfam" id="PF22468">
    <property type="entry name" value="ACT_9"/>
    <property type="match status" value="1"/>
</dbReference>
<dbReference type="SUPFAM" id="SSF53633">
    <property type="entry name" value="Carbamate kinase-like"/>
    <property type="match status" value="1"/>
</dbReference>
<evidence type="ECO:0000313" key="13">
    <source>
        <dbReference type="Proteomes" id="UP000095009"/>
    </source>
</evidence>
<dbReference type="SUPFAM" id="SSF55021">
    <property type="entry name" value="ACT-like"/>
    <property type="match status" value="2"/>
</dbReference>